<evidence type="ECO:0000313" key="5">
    <source>
        <dbReference type="Proteomes" id="UP001164374"/>
    </source>
</evidence>
<dbReference type="EMBL" id="JAOCQJ010000004">
    <property type="protein sequence ID" value="MCT7317341.1"/>
    <property type="molecule type" value="Genomic_DNA"/>
</dbReference>
<keyword evidence="6" id="KW-1185">Reference proteome</keyword>
<dbReference type="RefSeq" id="WP_252693620.1">
    <property type="nucleotide sequence ID" value="NZ_JAMXHU010000004.1"/>
</dbReference>
<evidence type="ECO:0000313" key="3">
    <source>
        <dbReference type="EMBL" id="MCT7311372.1"/>
    </source>
</evidence>
<dbReference type="Proteomes" id="UP001164374">
    <property type="component" value="Unassembled WGS sequence"/>
</dbReference>
<evidence type="ECO:0000313" key="4">
    <source>
        <dbReference type="EMBL" id="MCT7317341.1"/>
    </source>
</evidence>
<dbReference type="EMBL" id="JAOCQI010000002">
    <property type="protein sequence ID" value="MCT7311372.1"/>
    <property type="molecule type" value="Genomic_DNA"/>
</dbReference>
<dbReference type="CDD" id="cd16329">
    <property type="entry name" value="LolA_like"/>
    <property type="match status" value="1"/>
</dbReference>
<reference evidence="4 6" key="1">
    <citation type="journal article" date="2023" name="Front. Microbiol.">
        <title>Ralstonia chuxiongensis sp. nov., Ralstonia mojiangensis sp. nov., and Ralstonia soli sp. nov., isolated from tobacco fields, are three novel species in the family Burkholderiaceae.</title>
        <authorList>
            <person name="Lu C.H."/>
            <person name="Zhang Y.Y."/>
            <person name="Jiang N."/>
            <person name="Chen W."/>
            <person name="Shao X."/>
            <person name="Zhao Z.M."/>
            <person name="Lu W.L."/>
            <person name="Hu X."/>
            <person name="Xi Y.X."/>
            <person name="Zou S.Y."/>
            <person name="Wei Q.J."/>
            <person name="Lin Z.L."/>
            <person name="Gong L."/>
            <person name="Gai X.T."/>
            <person name="Zhang L.Q."/>
            <person name="Li J.Y."/>
            <person name="Jin Y."/>
            <person name="Xia Z.Y."/>
        </authorList>
    </citation>
    <scope>NUCLEOTIDE SEQUENCE</scope>
    <source>
        <strain evidence="4">22TCCZM01-4</strain>
        <strain evidence="3 6">22TCJT01-1</strain>
    </source>
</reference>
<accession>A0AAE3I4B8</accession>
<evidence type="ECO:0000313" key="6">
    <source>
        <dbReference type="Proteomes" id="UP001164420"/>
    </source>
</evidence>
<feature type="chain" id="PRO_5041981344" evidence="2">
    <location>
        <begin position="34"/>
        <end position="467"/>
    </location>
</feature>
<dbReference type="Proteomes" id="UP001164420">
    <property type="component" value="Unassembled WGS sequence"/>
</dbReference>
<evidence type="ECO:0000256" key="2">
    <source>
        <dbReference type="SAM" id="SignalP"/>
    </source>
</evidence>
<sequence length="467" mass="52673">MTKKEMRQTPLARAAITVTLAAALITGGPQALAADLAQLDKLTPSGAEKQGNKEGTIPAWQGAEPPLPGWEWGKFRGAYWKHKDDKPVLTIDASNVDKYADKLSAGQVAMIKQHKDYRMDVYPSHRTCGVPDFVASNTRKNVGTAKLNDDGWSLKEATVPGYPFPIPATGVEAMWNAKMRYRGVGLDYKGTITAVSPRRGSNEWIKAESEQTLFIPWGAKGSHALSSYPPVEFYVYFAYVSPTALAGQALAITQYLNQAENETFYYFPGQRRVRRMPTYSHDSPQIGMENQYTLDEPNVFNGALDRFDWKLIGKKEIYVPYNAFGAFDFEAKFEDVARNDFIAQNHRHYELHRVWVIEATVKAGMRHTAPRRVIYLDEDSWAPVLMDDFDGQNKLAKMREGFLIPVYETGTCDVMAMVQNNLTEGRYVFDTHTVGVGKDIRWFTEPTGPRMRSSFYTADNLRAISER</sequence>
<dbReference type="Gene3D" id="2.50.20.10">
    <property type="entry name" value="Lipoprotein localisation LolA/LolB/LppX"/>
    <property type="match status" value="1"/>
</dbReference>
<name>A0AAE3I4B8_9RALS</name>
<dbReference type="Pfam" id="PF07044">
    <property type="entry name" value="DUF1329"/>
    <property type="match status" value="1"/>
</dbReference>
<dbReference type="InterPro" id="IPR010752">
    <property type="entry name" value="DUF1329"/>
</dbReference>
<evidence type="ECO:0000256" key="1">
    <source>
        <dbReference type="SAM" id="MobiDB-lite"/>
    </source>
</evidence>
<protein>
    <submittedName>
        <fullName evidence="4">DUF1329 domain-containing protein</fullName>
    </submittedName>
</protein>
<proteinExistence type="predicted"/>
<feature type="signal peptide" evidence="2">
    <location>
        <begin position="1"/>
        <end position="33"/>
    </location>
</feature>
<keyword evidence="2" id="KW-0732">Signal</keyword>
<gene>
    <name evidence="4" type="ORF">N5I87_15130</name>
    <name evidence="3" type="ORF">N5J06_10480</name>
</gene>
<feature type="region of interest" description="Disordered" evidence="1">
    <location>
        <begin position="44"/>
        <end position="65"/>
    </location>
</feature>
<comment type="caution">
    <text evidence="4">The sequence shown here is derived from an EMBL/GenBank/DDBJ whole genome shotgun (WGS) entry which is preliminary data.</text>
</comment>
<organism evidence="4 5">
    <name type="scientific">Ralstonia mojiangensis</name>
    <dbReference type="NCBI Taxonomy" id="2953895"/>
    <lineage>
        <taxon>Bacteria</taxon>
        <taxon>Pseudomonadati</taxon>
        <taxon>Pseudomonadota</taxon>
        <taxon>Betaproteobacteria</taxon>
        <taxon>Burkholderiales</taxon>
        <taxon>Burkholderiaceae</taxon>
        <taxon>Ralstonia</taxon>
    </lineage>
</organism>
<dbReference type="AlphaFoldDB" id="A0AAE3I4B8"/>
<reference evidence="4" key="2">
    <citation type="submission" date="2023-02" db="EMBL/GenBank/DDBJ databases">
        <authorList>
            <person name="Lu C.-H."/>
        </authorList>
    </citation>
    <scope>NUCLEOTIDE SEQUENCE</scope>
    <source>
        <strain evidence="4">22TCCZM01-4</strain>
        <strain evidence="3">22TCJT01-1</strain>
    </source>
</reference>